<dbReference type="EMBL" id="CYGV01001201">
    <property type="protein sequence ID" value="CUA70899.1"/>
    <property type="molecule type" value="Genomic_DNA"/>
</dbReference>
<evidence type="ECO:0000313" key="3">
    <source>
        <dbReference type="Proteomes" id="UP000044841"/>
    </source>
</evidence>
<name>A0A0K6FXP2_9AGAM</name>
<gene>
    <name evidence="2" type="ORF">RSOLAG22IIIB_04388</name>
</gene>
<dbReference type="AlphaFoldDB" id="A0A0K6FXP2"/>
<dbReference type="Proteomes" id="UP000044841">
    <property type="component" value="Unassembled WGS sequence"/>
</dbReference>
<evidence type="ECO:0000313" key="2">
    <source>
        <dbReference type="EMBL" id="CUA70899.1"/>
    </source>
</evidence>
<feature type="region of interest" description="Disordered" evidence="1">
    <location>
        <begin position="1"/>
        <end position="28"/>
    </location>
</feature>
<accession>A0A0K6FXP2</accession>
<keyword evidence="3" id="KW-1185">Reference proteome</keyword>
<evidence type="ECO:0000256" key="1">
    <source>
        <dbReference type="SAM" id="MobiDB-lite"/>
    </source>
</evidence>
<organism evidence="2 3">
    <name type="scientific">Rhizoctonia solani</name>
    <dbReference type="NCBI Taxonomy" id="456999"/>
    <lineage>
        <taxon>Eukaryota</taxon>
        <taxon>Fungi</taxon>
        <taxon>Dikarya</taxon>
        <taxon>Basidiomycota</taxon>
        <taxon>Agaricomycotina</taxon>
        <taxon>Agaricomycetes</taxon>
        <taxon>Cantharellales</taxon>
        <taxon>Ceratobasidiaceae</taxon>
        <taxon>Rhizoctonia</taxon>
    </lineage>
</organism>
<dbReference type="Pfam" id="PF20414">
    <property type="entry name" value="DUF6698"/>
    <property type="match status" value="1"/>
</dbReference>
<reference evidence="2 3" key="1">
    <citation type="submission" date="2015-07" db="EMBL/GenBank/DDBJ databases">
        <authorList>
            <person name="Noorani M."/>
        </authorList>
    </citation>
    <scope>NUCLEOTIDE SEQUENCE [LARGE SCALE GENOMIC DNA]</scope>
    <source>
        <strain evidence="2">BBA 69670</strain>
    </source>
</reference>
<feature type="compositionally biased region" description="Polar residues" evidence="1">
    <location>
        <begin position="1"/>
        <end position="10"/>
    </location>
</feature>
<protein>
    <submittedName>
        <fullName evidence="2">Uncharacterized protein</fullName>
    </submittedName>
</protein>
<proteinExistence type="predicted"/>
<sequence>MVGPQRTTPSRARRQDTTPYNHLPPAPLAAAPTAVASDAALSDDNSSSIPTVARQITRMVAIFWSPRTALNAYPDLQEAIEDGSEATLRAAASPAEKRYYDICDELERIQPDFFEQLGAMGSDCRRQVRKELSDGQSGAKAEDNNKVKNGIVHWRKWSPALVNEPKTIRGLFHPECARLLAPVTVDFDNEEERRQFTECDNPPMTSSHWPRALYLDDEGDPAQPSKGLLQGDLLYKASFDEPNAAKQGRKGIAHKYQLGVITPAFLAYAAVVLRFSLSSEAHFNDTGGTFNYVDFYNQIRCYLESPKYEKTNKILLAWWNKKVFPNSIQTHNNAMGDEPSGMLSLLDAEIEREQSDSGGFEDEE</sequence>
<dbReference type="InterPro" id="IPR046521">
    <property type="entry name" value="DUF6698"/>
</dbReference>